<dbReference type="Pfam" id="PF03473">
    <property type="entry name" value="MOSC"/>
    <property type="match status" value="1"/>
</dbReference>
<dbReference type="InterPro" id="IPR005303">
    <property type="entry name" value="MOCOS_middle"/>
</dbReference>
<dbReference type="OrthoDB" id="581532at2"/>
<dbReference type="AlphaFoldDB" id="A0A411Z6U5"/>
<protein>
    <submittedName>
        <fullName evidence="2">MOSC domain-containing protein</fullName>
    </submittedName>
</protein>
<keyword evidence="3" id="KW-1185">Reference proteome</keyword>
<dbReference type="SUPFAM" id="SSF50800">
    <property type="entry name" value="PK beta-barrel domain-like"/>
    <property type="match status" value="1"/>
</dbReference>
<dbReference type="Pfam" id="PF03476">
    <property type="entry name" value="MOSC_N"/>
    <property type="match status" value="1"/>
</dbReference>
<evidence type="ECO:0000259" key="1">
    <source>
        <dbReference type="PROSITE" id="PS51340"/>
    </source>
</evidence>
<gene>
    <name evidence="2" type="ORF">D1012_01460</name>
</gene>
<dbReference type="GO" id="GO:0030170">
    <property type="term" value="F:pyridoxal phosphate binding"/>
    <property type="evidence" value="ECO:0007669"/>
    <property type="project" value="InterPro"/>
</dbReference>
<dbReference type="Proteomes" id="UP000284547">
    <property type="component" value="Unassembled WGS sequence"/>
</dbReference>
<comment type="caution">
    <text evidence="2">The sequence shown here is derived from an EMBL/GenBank/DDBJ whole genome shotgun (WGS) entry which is preliminary data.</text>
</comment>
<proteinExistence type="predicted"/>
<dbReference type="PROSITE" id="PS51340">
    <property type="entry name" value="MOSC"/>
    <property type="match status" value="1"/>
</dbReference>
<name>A0A411Z6U5_9RHOB</name>
<dbReference type="InterPro" id="IPR005302">
    <property type="entry name" value="MoCF_Sase_C"/>
</dbReference>
<sequence>MIRLAQICRHPIKSIGFEELASAPLTQGRALPFDREWAVLHEAAKADALTGWTPKMNFLRGVAGPELMAIRARLDEGARRVTLSHPTAGEITLAPDTDSAVLVEWLRPLWPADRPAPARVGHVPGQAMTDVPEPFVAVLNLASNADLGARMGRDLSMHRWRGNLWLEGLAPWAEWDLLGRTLRIGGAELRIEQRITRCKATTVNPETGAVDADTLGALQSAFGHQDFGTYAMVTKSGPIARGDQVEVL</sequence>
<evidence type="ECO:0000313" key="3">
    <source>
        <dbReference type="Proteomes" id="UP000284547"/>
    </source>
</evidence>
<feature type="domain" description="MOSC" evidence="1">
    <location>
        <begin position="103"/>
        <end position="248"/>
    </location>
</feature>
<dbReference type="Gene3D" id="2.40.33.20">
    <property type="entry name" value="PK beta-barrel domain-like"/>
    <property type="match status" value="1"/>
</dbReference>
<dbReference type="RefSeq" id="WP_118149556.1">
    <property type="nucleotide sequence ID" value="NZ_QWEY01000001.1"/>
</dbReference>
<accession>A0A411Z6U5</accession>
<organism evidence="2 3">
    <name type="scientific">Pseudotabrizicola alkalilacus</name>
    <dbReference type="NCBI Taxonomy" id="2305252"/>
    <lineage>
        <taxon>Bacteria</taxon>
        <taxon>Pseudomonadati</taxon>
        <taxon>Pseudomonadota</taxon>
        <taxon>Alphaproteobacteria</taxon>
        <taxon>Rhodobacterales</taxon>
        <taxon>Paracoccaceae</taxon>
        <taxon>Pseudotabrizicola</taxon>
    </lineage>
</organism>
<evidence type="ECO:0000313" key="2">
    <source>
        <dbReference type="EMBL" id="RGP38820.1"/>
    </source>
</evidence>
<dbReference type="GO" id="GO:0003824">
    <property type="term" value="F:catalytic activity"/>
    <property type="evidence" value="ECO:0007669"/>
    <property type="project" value="InterPro"/>
</dbReference>
<dbReference type="InterPro" id="IPR011037">
    <property type="entry name" value="Pyrv_Knase-like_insert_dom_sf"/>
</dbReference>
<reference evidence="2 3" key="1">
    <citation type="submission" date="2018-08" db="EMBL/GenBank/DDBJ databases">
        <title>Flavobacterium tibetense sp. nov., isolated from a wetland YonghuCo on Tibetan Plateau.</title>
        <authorList>
            <person name="Phurbu D."/>
            <person name="Lu H."/>
            <person name="Xing P."/>
        </authorList>
    </citation>
    <scope>NUCLEOTIDE SEQUENCE [LARGE SCALE GENOMIC DNA]</scope>
    <source>
        <strain evidence="2 3">DJC</strain>
    </source>
</reference>
<dbReference type="EMBL" id="QWEY01000001">
    <property type="protein sequence ID" value="RGP38820.1"/>
    <property type="molecule type" value="Genomic_DNA"/>
</dbReference>
<dbReference type="GO" id="GO:0030151">
    <property type="term" value="F:molybdenum ion binding"/>
    <property type="evidence" value="ECO:0007669"/>
    <property type="project" value="InterPro"/>
</dbReference>